<dbReference type="Pfam" id="PF00135">
    <property type="entry name" value="COesterase"/>
    <property type="match status" value="1"/>
</dbReference>
<dbReference type="PROSITE" id="PS00941">
    <property type="entry name" value="CARBOXYLESTERASE_B_2"/>
    <property type="match status" value="1"/>
</dbReference>
<organism evidence="3 4">
    <name type="scientific">Discina gigas</name>
    <dbReference type="NCBI Taxonomy" id="1032678"/>
    <lineage>
        <taxon>Eukaryota</taxon>
        <taxon>Fungi</taxon>
        <taxon>Dikarya</taxon>
        <taxon>Ascomycota</taxon>
        <taxon>Pezizomycotina</taxon>
        <taxon>Pezizomycetes</taxon>
        <taxon>Pezizales</taxon>
        <taxon>Discinaceae</taxon>
        <taxon>Discina</taxon>
    </lineage>
</organism>
<dbReference type="InterPro" id="IPR029058">
    <property type="entry name" value="AB_hydrolase_fold"/>
</dbReference>
<dbReference type="Proteomes" id="UP001447188">
    <property type="component" value="Unassembled WGS sequence"/>
</dbReference>
<evidence type="ECO:0000313" key="3">
    <source>
        <dbReference type="EMBL" id="KAL0632767.1"/>
    </source>
</evidence>
<dbReference type="InterPro" id="IPR002018">
    <property type="entry name" value="CarbesteraseB"/>
</dbReference>
<proteinExistence type="predicted"/>
<gene>
    <name evidence="3" type="ORF">Q9L58_008355</name>
</gene>
<dbReference type="InterPro" id="IPR050309">
    <property type="entry name" value="Type-B_Carboxylest/Lipase"/>
</dbReference>
<sequence>MFLRPVLLIPLWISHLALATSPDKPANALPTIDLGYAVYQASYYDSTYDAFVFSNIRFAAPPTGKLRFGAPQPPLQDRGSIHNGTEGFVCPQAESSDLPVAISNDPASEDCLFLDVIVPQRVFAGGVGNVPVLFWIYGGAYTLGSKTVMGNPVNFLKHSPSPVIWVAPNYRLGGLGFLGGPSFTLSEGTVPNAGLYDQRFAMQWVQKYIHLFHGDKGTVTLMGASAGSGSILHHVTAYGGAGDTLFHRVLPMGPGVFLTGGHATAEAGYVEFEKAAGCAGKGIDCLRALSTEAIQKINRDLVAGYKAPHSGPSLVIDGNIVPDVPSYLLKQGRFHSNISILVADDLDEAAFSIDLTSTTTIPEALSDMFPGITNSTVSELLTLYPPASDITPYSSDILRLKKMIGDVGFNCNRYSLSTALPHRTYNLLFTIAPYVHGSGPTNLFNDLPDSEASLSDEMRDAMRRGFMNFVVTGNPNEPDGKGIHWPLFGSEGSGLNMGGWNTTVVDAMVDKNVCEWWAKSLVLS</sequence>
<dbReference type="SUPFAM" id="SSF53474">
    <property type="entry name" value="alpha/beta-Hydrolases"/>
    <property type="match status" value="1"/>
</dbReference>
<name>A0ABR3G9Y8_9PEZI</name>
<evidence type="ECO:0000256" key="1">
    <source>
        <dbReference type="SAM" id="SignalP"/>
    </source>
</evidence>
<comment type="caution">
    <text evidence="3">The sequence shown here is derived from an EMBL/GenBank/DDBJ whole genome shotgun (WGS) entry which is preliminary data.</text>
</comment>
<keyword evidence="1" id="KW-0732">Signal</keyword>
<reference evidence="3 4" key="1">
    <citation type="submission" date="2024-02" db="EMBL/GenBank/DDBJ databases">
        <title>Discinaceae phylogenomics.</title>
        <authorList>
            <person name="Dirks A.C."/>
            <person name="James T.Y."/>
        </authorList>
    </citation>
    <scope>NUCLEOTIDE SEQUENCE [LARGE SCALE GENOMIC DNA]</scope>
    <source>
        <strain evidence="3 4">ACD0624</strain>
    </source>
</reference>
<dbReference type="EMBL" id="JBBBZM010000152">
    <property type="protein sequence ID" value="KAL0632767.1"/>
    <property type="molecule type" value="Genomic_DNA"/>
</dbReference>
<feature type="chain" id="PRO_5046894242" description="Carboxylesterase type B domain-containing protein" evidence="1">
    <location>
        <begin position="20"/>
        <end position="524"/>
    </location>
</feature>
<feature type="signal peptide" evidence="1">
    <location>
        <begin position="1"/>
        <end position="19"/>
    </location>
</feature>
<dbReference type="Gene3D" id="3.40.50.1820">
    <property type="entry name" value="alpha/beta hydrolase"/>
    <property type="match status" value="1"/>
</dbReference>
<feature type="domain" description="Carboxylesterase type B" evidence="2">
    <location>
        <begin position="50"/>
        <end position="357"/>
    </location>
</feature>
<accession>A0ABR3G9Y8</accession>
<dbReference type="PANTHER" id="PTHR11559">
    <property type="entry name" value="CARBOXYLESTERASE"/>
    <property type="match status" value="1"/>
</dbReference>
<evidence type="ECO:0000313" key="4">
    <source>
        <dbReference type="Proteomes" id="UP001447188"/>
    </source>
</evidence>
<dbReference type="InterPro" id="IPR019819">
    <property type="entry name" value="Carboxylesterase_B_CS"/>
</dbReference>
<evidence type="ECO:0000259" key="2">
    <source>
        <dbReference type="Pfam" id="PF00135"/>
    </source>
</evidence>
<keyword evidence="4" id="KW-1185">Reference proteome</keyword>
<protein>
    <recommendedName>
        <fullName evidence="2">Carboxylesterase type B domain-containing protein</fullName>
    </recommendedName>
</protein>